<dbReference type="PANTHER" id="PTHR13697:SF4">
    <property type="entry name" value="ATP-DEPENDENT 6-PHOSPHOFRUCTOKINASE"/>
    <property type="match status" value="1"/>
</dbReference>
<reference evidence="19" key="1">
    <citation type="submission" date="2016-06" db="UniProtKB">
        <authorList>
            <consortium name="WormBaseParasite"/>
        </authorList>
    </citation>
    <scope>IDENTIFICATION</scope>
</reference>
<evidence type="ECO:0000256" key="7">
    <source>
        <dbReference type="ARBA" id="ARBA00022679"/>
    </source>
</evidence>
<dbReference type="EMBL" id="UYRT01008894">
    <property type="protein sequence ID" value="VDK46149.1"/>
    <property type="molecule type" value="Genomic_DNA"/>
</dbReference>
<keyword evidence="6" id="KW-0021">Allosteric enzyme</keyword>
<evidence type="ECO:0000259" key="16">
    <source>
        <dbReference type="Pfam" id="PF00365"/>
    </source>
</evidence>
<dbReference type="InterPro" id="IPR022953">
    <property type="entry name" value="ATP_PFK"/>
</dbReference>
<keyword evidence="11" id="KW-0067">ATP-binding</keyword>
<evidence type="ECO:0000313" key="17">
    <source>
        <dbReference type="EMBL" id="VDK46149.1"/>
    </source>
</evidence>
<evidence type="ECO:0000256" key="3">
    <source>
        <dbReference type="ARBA" id="ARBA00004679"/>
    </source>
</evidence>
<evidence type="ECO:0000256" key="14">
    <source>
        <dbReference type="ARBA" id="ARBA00048070"/>
    </source>
</evidence>
<dbReference type="GO" id="GO:0005524">
    <property type="term" value="F:ATP binding"/>
    <property type="evidence" value="ECO:0007669"/>
    <property type="project" value="UniProtKB-KW"/>
</dbReference>
<keyword evidence="8" id="KW-0479">Metal-binding</keyword>
<dbReference type="GO" id="GO:0061621">
    <property type="term" value="P:canonical glycolysis"/>
    <property type="evidence" value="ECO:0007669"/>
    <property type="project" value="TreeGrafter"/>
</dbReference>
<comment type="catalytic activity">
    <reaction evidence="14">
        <text>beta-D-fructose 6-phosphate + ATP = beta-D-fructose 1,6-bisphosphate + ADP + H(+)</text>
        <dbReference type="Rhea" id="RHEA:16109"/>
        <dbReference type="ChEBI" id="CHEBI:15378"/>
        <dbReference type="ChEBI" id="CHEBI:30616"/>
        <dbReference type="ChEBI" id="CHEBI:32966"/>
        <dbReference type="ChEBI" id="CHEBI:57634"/>
        <dbReference type="ChEBI" id="CHEBI:456216"/>
        <dbReference type="EC" id="2.7.1.11"/>
    </reaction>
</comment>
<dbReference type="AlphaFoldDB" id="A0A183D7B3"/>
<gene>
    <name evidence="17" type="ORF">GPUH_LOCUS4604</name>
</gene>
<evidence type="ECO:0000313" key="18">
    <source>
        <dbReference type="Proteomes" id="UP000271098"/>
    </source>
</evidence>
<dbReference type="GO" id="GO:0042802">
    <property type="term" value="F:identical protein binding"/>
    <property type="evidence" value="ECO:0007669"/>
    <property type="project" value="TreeGrafter"/>
</dbReference>
<dbReference type="GO" id="GO:0030388">
    <property type="term" value="P:fructose 1,6-bisphosphate metabolic process"/>
    <property type="evidence" value="ECO:0007669"/>
    <property type="project" value="TreeGrafter"/>
</dbReference>
<dbReference type="InterPro" id="IPR015912">
    <property type="entry name" value="Phosphofructokinase_CS"/>
</dbReference>
<dbReference type="GO" id="GO:0048029">
    <property type="term" value="F:monosaccharide binding"/>
    <property type="evidence" value="ECO:0007669"/>
    <property type="project" value="TreeGrafter"/>
</dbReference>
<dbReference type="GO" id="GO:0070095">
    <property type="term" value="F:fructose-6-phosphate binding"/>
    <property type="evidence" value="ECO:0007669"/>
    <property type="project" value="TreeGrafter"/>
</dbReference>
<organism evidence="19">
    <name type="scientific">Gongylonema pulchrum</name>
    <dbReference type="NCBI Taxonomy" id="637853"/>
    <lineage>
        <taxon>Eukaryota</taxon>
        <taxon>Metazoa</taxon>
        <taxon>Ecdysozoa</taxon>
        <taxon>Nematoda</taxon>
        <taxon>Chromadorea</taxon>
        <taxon>Rhabditida</taxon>
        <taxon>Spirurina</taxon>
        <taxon>Spiruromorpha</taxon>
        <taxon>Spiruroidea</taxon>
        <taxon>Gongylonematidae</taxon>
        <taxon>Gongylonema</taxon>
    </lineage>
</organism>
<protein>
    <recommendedName>
        <fullName evidence="4">6-phosphofructokinase</fullName>
        <ecNumber evidence="4">2.7.1.11</ecNumber>
    </recommendedName>
</protein>
<evidence type="ECO:0000256" key="5">
    <source>
        <dbReference type="ARBA" id="ARBA00022490"/>
    </source>
</evidence>
<evidence type="ECO:0000256" key="2">
    <source>
        <dbReference type="ARBA" id="ARBA00004496"/>
    </source>
</evidence>
<evidence type="ECO:0000256" key="15">
    <source>
        <dbReference type="SAM" id="Phobius"/>
    </source>
</evidence>
<keyword evidence="18" id="KW-1185">Reference proteome</keyword>
<dbReference type="PROSITE" id="PS00433">
    <property type="entry name" value="PHOSPHOFRUCTOKINASE"/>
    <property type="match status" value="1"/>
</dbReference>
<dbReference type="SUPFAM" id="SSF53784">
    <property type="entry name" value="Phosphofructokinase"/>
    <property type="match status" value="1"/>
</dbReference>
<dbReference type="InterPro" id="IPR000023">
    <property type="entry name" value="Phosphofructokinase_dom"/>
</dbReference>
<dbReference type="Pfam" id="PF00365">
    <property type="entry name" value="PFK"/>
    <property type="match status" value="1"/>
</dbReference>
<evidence type="ECO:0000256" key="12">
    <source>
        <dbReference type="ARBA" id="ARBA00022842"/>
    </source>
</evidence>
<dbReference type="WBParaSite" id="GPUH_0000461101-mRNA-1">
    <property type="protein sequence ID" value="GPUH_0000461101-mRNA-1"/>
    <property type="gene ID" value="GPUH_0000461101"/>
</dbReference>
<keyword evidence="15" id="KW-1133">Transmembrane helix</keyword>
<feature type="domain" description="Phosphofructokinase" evidence="16">
    <location>
        <begin position="1"/>
        <end position="272"/>
    </location>
</feature>
<evidence type="ECO:0000256" key="9">
    <source>
        <dbReference type="ARBA" id="ARBA00022741"/>
    </source>
</evidence>
<evidence type="ECO:0000256" key="10">
    <source>
        <dbReference type="ARBA" id="ARBA00022777"/>
    </source>
</evidence>
<dbReference type="Proteomes" id="UP000271098">
    <property type="component" value="Unassembled WGS sequence"/>
</dbReference>
<evidence type="ECO:0000256" key="11">
    <source>
        <dbReference type="ARBA" id="ARBA00022840"/>
    </source>
</evidence>
<proteinExistence type="predicted"/>
<dbReference type="PANTHER" id="PTHR13697">
    <property type="entry name" value="PHOSPHOFRUCTOKINASE"/>
    <property type="match status" value="1"/>
</dbReference>
<dbReference type="PIRSF" id="PIRSF000532">
    <property type="entry name" value="ATP_PFK_prok"/>
    <property type="match status" value="1"/>
</dbReference>
<dbReference type="PRINTS" id="PR00476">
    <property type="entry name" value="PHFRCTKINASE"/>
</dbReference>
<keyword evidence="15" id="KW-0472">Membrane</keyword>
<dbReference type="GO" id="GO:0006002">
    <property type="term" value="P:fructose 6-phosphate metabolic process"/>
    <property type="evidence" value="ECO:0007669"/>
    <property type="project" value="InterPro"/>
</dbReference>
<evidence type="ECO:0000256" key="4">
    <source>
        <dbReference type="ARBA" id="ARBA00012055"/>
    </source>
</evidence>
<keyword evidence="9" id="KW-0547">Nucleotide-binding</keyword>
<comment type="cofactor">
    <cofactor evidence="1">
        <name>Mg(2+)</name>
        <dbReference type="ChEBI" id="CHEBI:18420"/>
    </cofactor>
</comment>
<keyword evidence="7" id="KW-0808">Transferase</keyword>
<dbReference type="GO" id="GO:0046872">
    <property type="term" value="F:metal ion binding"/>
    <property type="evidence" value="ECO:0007669"/>
    <property type="project" value="UniProtKB-KW"/>
</dbReference>
<keyword evidence="12" id="KW-0460">Magnesium</keyword>
<evidence type="ECO:0000256" key="6">
    <source>
        <dbReference type="ARBA" id="ARBA00022533"/>
    </source>
</evidence>
<dbReference type="EC" id="2.7.1.11" evidence="4"/>
<dbReference type="InterPro" id="IPR035966">
    <property type="entry name" value="PKF_sf"/>
</dbReference>
<evidence type="ECO:0000256" key="13">
    <source>
        <dbReference type="ARBA" id="ARBA00023152"/>
    </source>
</evidence>
<keyword evidence="10" id="KW-0418">Kinase</keyword>
<sequence length="343" mass="38057">MNAAVMSCTRMAILQGCVPYGVLDSIEGLANGKFLKLEWNDVALWSSDGGSHLGTQRELPDSKTISQIAQSLKKFSIHGLILIGGFTAFHSCLILAQARNDYPELCIPMCVVPCTIDNNVPGTSFSLGADTSLNEICGSIDKIKKAATGSKRRVFIIETMGDYCGYLATLAAMASAANASYIFEELFTVYDLLDDLREIKEQMKSTTQSYLIVRSEHASSNYSAAFIRQLFSEEGKGTFSARVNYLGHTQQGGNPSPFDRIQGNKMGAKVVVHIIEQIQEFQKAKMRDPRTATLIGLLGRRECMIPVEELADEADFVYRLPREQWWLKLRPIIKILGKRPQLQ</sequence>
<dbReference type="Gene3D" id="3.40.50.460">
    <property type="entry name" value="Phosphofructokinase domain"/>
    <property type="match status" value="1"/>
</dbReference>
<dbReference type="GO" id="GO:0016208">
    <property type="term" value="F:AMP binding"/>
    <property type="evidence" value="ECO:0007669"/>
    <property type="project" value="TreeGrafter"/>
</dbReference>
<feature type="transmembrane region" description="Helical" evidence="15">
    <location>
        <begin position="75"/>
        <end position="96"/>
    </location>
</feature>
<dbReference type="FunFam" id="3.40.50.460:FF:000008">
    <property type="entry name" value="ATP-dependent 6-phosphofructokinase"/>
    <property type="match status" value="1"/>
</dbReference>
<keyword evidence="15" id="KW-0812">Transmembrane</keyword>
<dbReference type="GO" id="GO:0005945">
    <property type="term" value="C:6-phosphofructokinase complex"/>
    <property type="evidence" value="ECO:0007669"/>
    <property type="project" value="TreeGrafter"/>
</dbReference>
<comment type="pathway">
    <text evidence="3">Carbohydrate degradation; glycolysis; D-glyceraldehyde 3-phosphate and glycerone phosphate from D-glucose: step 3/4.</text>
</comment>
<dbReference type="UniPathway" id="UPA00109">
    <property type="reaction ID" value="UER00182"/>
</dbReference>
<reference evidence="17 18" key="2">
    <citation type="submission" date="2018-11" db="EMBL/GenBank/DDBJ databases">
        <authorList>
            <consortium name="Pathogen Informatics"/>
        </authorList>
    </citation>
    <scope>NUCLEOTIDE SEQUENCE [LARGE SCALE GENOMIC DNA]</scope>
</reference>
<evidence type="ECO:0000313" key="19">
    <source>
        <dbReference type="WBParaSite" id="GPUH_0000461101-mRNA-1"/>
    </source>
</evidence>
<evidence type="ECO:0000256" key="1">
    <source>
        <dbReference type="ARBA" id="ARBA00001946"/>
    </source>
</evidence>
<name>A0A183D7B3_9BILA</name>
<comment type="subcellular location">
    <subcellularLocation>
        <location evidence="2">Cytoplasm</location>
    </subcellularLocation>
</comment>
<dbReference type="Gene3D" id="3.40.50.450">
    <property type="match status" value="1"/>
</dbReference>
<dbReference type="OrthoDB" id="537915at2759"/>
<evidence type="ECO:0000256" key="8">
    <source>
        <dbReference type="ARBA" id="ARBA00022723"/>
    </source>
</evidence>
<keyword evidence="5" id="KW-0963">Cytoplasm</keyword>
<dbReference type="InterPro" id="IPR012003">
    <property type="entry name" value="ATP_PFK_prok-type"/>
</dbReference>
<accession>A0A183D7B3</accession>
<dbReference type="GO" id="GO:0003872">
    <property type="term" value="F:6-phosphofructokinase activity"/>
    <property type="evidence" value="ECO:0007669"/>
    <property type="project" value="UniProtKB-EC"/>
</dbReference>
<keyword evidence="13" id="KW-0324">Glycolysis</keyword>